<dbReference type="Gene3D" id="3.40.50.880">
    <property type="match status" value="1"/>
</dbReference>
<dbReference type="AlphaFoldDB" id="A0A8J3HYT1"/>
<dbReference type="EMBL" id="BNGU01000066">
    <property type="protein sequence ID" value="GHM60061.1"/>
    <property type="molecule type" value="Genomic_DNA"/>
</dbReference>
<keyword evidence="2" id="KW-0315">Glutamine amidotransferase</keyword>
<accession>A0A8J3HYT1</accession>
<evidence type="ECO:0000313" key="2">
    <source>
        <dbReference type="EMBL" id="GHM60061.1"/>
    </source>
</evidence>
<comment type="caution">
    <text evidence="2">The sequence shown here is derived from an EMBL/GenBank/DDBJ whole genome shotgun (WGS) entry which is preliminary data.</text>
</comment>
<feature type="domain" description="DJ-1/PfpI" evidence="1">
    <location>
        <begin position="78"/>
        <end position="145"/>
    </location>
</feature>
<reference evidence="2 3" key="1">
    <citation type="journal article" date="2021" name="Microb. Ecol.">
        <title>Candidatus Mesenet longicola: Novel Endosymbionts of Brontispa longissima that Induce Cytoplasmic Incompatibility.</title>
        <authorList>
            <person name="Takano S."/>
            <person name="Gotoh Y."/>
            <person name="Hayashi T."/>
        </authorList>
    </citation>
    <scope>NUCLEOTIDE SEQUENCE [LARGE SCALE GENOMIC DNA]</scope>
    <source>
        <strain evidence="2">L5</strain>
    </source>
</reference>
<evidence type="ECO:0000313" key="3">
    <source>
        <dbReference type="Proteomes" id="UP000637906"/>
    </source>
</evidence>
<dbReference type="PANTHER" id="PTHR10224:SF12">
    <property type="entry name" value="GLYOXALASE ELBB"/>
    <property type="match status" value="1"/>
</dbReference>
<keyword evidence="3" id="KW-1185">Reference proteome</keyword>
<evidence type="ECO:0000259" key="1">
    <source>
        <dbReference type="Pfam" id="PF01965"/>
    </source>
</evidence>
<proteinExistence type="predicted"/>
<protein>
    <submittedName>
        <fullName evidence="2">Glutamine amidotransferase</fullName>
    </submittedName>
</protein>
<gene>
    <name evidence="2" type="ORF">sL5_10540</name>
</gene>
<name>A0A8J3HYT1_9RICK</name>
<dbReference type="PANTHER" id="PTHR10224">
    <property type="entry name" value="ES1 PROTEIN HOMOLOG, MITOCHONDRIAL"/>
    <property type="match status" value="1"/>
</dbReference>
<dbReference type="NCBIfam" id="NF008747">
    <property type="entry name" value="PRK11780.1"/>
    <property type="match status" value="1"/>
</dbReference>
<dbReference type="InterPro" id="IPR029062">
    <property type="entry name" value="Class_I_gatase-like"/>
</dbReference>
<organism evidence="2 3">
    <name type="scientific">Candidatus Mesenet longicola</name>
    <dbReference type="NCBI Taxonomy" id="1892558"/>
    <lineage>
        <taxon>Bacteria</taxon>
        <taxon>Pseudomonadati</taxon>
        <taxon>Pseudomonadota</taxon>
        <taxon>Alphaproteobacteria</taxon>
        <taxon>Rickettsiales</taxon>
        <taxon>Anaplasmataceae</taxon>
        <taxon>Candidatus Mesenet</taxon>
    </lineage>
</organism>
<dbReference type="Pfam" id="PF01965">
    <property type="entry name" value="DJ-1_PfpI"/>
    <property type="match status" value="1"/>
</dbReference>
<dbReference type="Proteomes" id="UP000637906">
    <property type="component" value="Unassembled WGS sequence"/>
</dbReference>
<dbReference type="SUPFAM" id="SSF52317">
    <property type="entry name" value="Class I glutamine amidotransferase-like"/>
    <property type="match status" value="1"/>
</dbReference>
<sequence length="217" mass="23582">MNEKSAAMVLSGCGHMDGTEIREAVLALLALEKHKVKVKFFAPDIEQKEVINHITKDALAGEKRNVLLEAARIARGDIEDLKKAKVFDMLVIPGGYGAAKNLSNFAVSQENVSILPELQNLILEFFKAKKPIGAICISPAVLVAALKGHAHDVEVTIGDDSDGLIEKLGGRHIKCSAHQSAADSKHKIFSCPAYMQDGDVYQIYLGIENMIESMLKC</sequence>
<dbReference type="InterPro" id="IPR002818">
    <property type="entry name" value="DJ-1/PfpI"/>
</dbReference>